<keyword evidence="7 12" id="KW-0411">Iron-sulfur</keyword>
<dbReference type="InterPro" id="IPR058240">
    <property type="entry name" value="rSAM_sf"/>
</dbReference>
<dbReference type="PROSITE" id="PS01305">
    <property type="entry name" value="MOAA_NIFB_PQQE"/>
    <property type="match status" value="1"/>
</dbReference>
<dbReference type="SFLD" id="SFLDG01386">
    <property type="entry name" value="main_SPASM_domain-containing"/>
    <property type="match status" value="1"/>
</dbReference>
<evidence type="ECO:0000256" key="3">
    <source>
        <dbReference type="ARBA" id="ARBA00022691"/>
    </source>
</evidence>
<evidence type="ECO:0000256" key="11">
    <source>
        <dbReference type="ARBA" id="ARBA00048697"/>
    </source>
</evidence>
<dbReference type="Pfam" id="PF04055">
    <property type="entry name" value="Radical_SAM"/>
    <property type="match status" value="1"/>
</dbReference>
<protein>
    <recommendedName>
        <fullName evidence="1 12">GTP 3',8-cyclase</fullName>
        <ecNumber evidence="1 12">4.1.99.22</ecNumber>
    </recommendedName>
    <alternativeName>
        <fullName evidence="12">Molybdenum cofactor biosynthesis protein A</fullName>
    </alternativeName>
</protein>
<accession>A0ABU0KML7</accession>
<evidence type="ECO:0000256" key="9">
    <source>
        <dbReference type="ARBA" id="ARBA00023150"/>
    </source>
</evidence>
<feature type="binding site" evidence="12">
    <location>
        <begin position="289"/>
        <end position="291"/>
    </location>
    <ligand>
        <name>GTP</name>
        <dbReference type="ChEBI" id="CHEBI:37565"/>
    </ligand>
</feature>
<proteinExistence type="inferred from homology"/>
<keyword evidence="5 12" id="KW-0547">Nucleotide-binding</keyword>
<dbReference type="SFLD" id="SFLDG01383">
    <property type="entry name" value="cyclic_pyranopterin_phosphate"/>
    <property type="match status" value="1"/>
</dbReference>
<keyword evidence="8 12" id="KW-0342">GTP-binding</keyword>
<dbReference type="InterPro" id="IPR013483">
    <property type="entry name" value="MoaA"/>
</dbReference>
<comment type="catalytic activity">
    <reaction evidence="11 12">
        <text>GTP + AH2 + S-adenosyl-L-methionine = (8S)-3',8-cyclo-7,8-dihydroguanosine 5'-triphosphate + 5'-deoxyadenosine + L-methionine + A + H(+)</text>
        <dbReference type="Rhea" id="RHEA:49576"/>
        <dbReference type="ChEBI" id="CHEBI:13193"/>
        <dbReference type="ChEBI" id="CHEBI:15378"/>
        <dbReference type="ChEBI" id="CHEBI:17319"/>
        <dbReference type="ChEBI" id="CHEBI:17499"/>
        <dbReference type="ChEBI" id="CHEBI:37565"/>
        <dbReference type="ChEBI" id="CHEBI:57844"/>
        <dbReference type="ChEBI" id="CHEBI:59789"/>
        <dbReference type="ChEBI" id="CHEBI:131766"/>
        <dbReference type="EC" id="4.1.99.22"/>
    </reaction>
</comment>
<feature type="binding site" evidence="12">
    <location>
        <position position="125"/>
    </location>
    <ligand>
        <name>GTP</name>
        <dbReference type="ChEBI" id="CHEBI:37565"/>
    </ligand>
</feature>
<dbReference type="InterPro" id="IPR010505">
    <property type="entry name" value="MoaA_twitch"/>
</dbReference>
<feature type="binding site" evidence="12">
    <location>
        <position position="54"/>
    </location>
    <ligand>
        <name>[4Fe-4S] cluster</name>
        <dbReference type="ChEBI" id="CHEBI:49883"/>
        <label>1</label>
        <note>4Fe-4S-S-AdoMet</note>
    </ligand>
</feature>
<keyword evidence="3 12" id="KW-0949">S-adenosyl-L-methionine</keyword>
<comment type="pathway">
    <text evidence="12">Cofactor biosynthesis; molybdopterin biosynthesis.</text>
</comment>
<dbReference type="Gene3D" id="3.20.20.70">
    <property type="entry name" value="Aldolase class I"/>
    <property type="match status" value="1"/>
</dbReference>
<evidence type="ECO:0000256" key="7">
    <source>
        <dbReference type="ARBA" id="ARBA00023014"/>
    </source>
</evidence>
<evidence type="ECO:0000313" key="16">
    <source>
        <dbReference type="Proteomes" id="UP001236795"/>
    </source>
</evidence>
<evidence type="ECO:0000256" key="1">
    <source>
        <dbReference type="ARBA" id="ARBA00012167"/>
    </source>
</evidence>
<feature type="binding site" evidence="12">
    <location>
        <position position="94"/>
    </location>
    <ligand>
        <name>GTP</name>
        <dbReference type="ChEBI" id="CHEBI:37565"/>
    </ligand>
</feature>
<dbReference type="PANTHER" id="PTHR22960:SF0">
    <property type="entry name" value="MOLYBDENUM COFACTOR BIOSYNTHESIS PROTEIN 1"/>
    <property type="match status" value="1"/>
</dbReference>
<comment type="subunit">
    <text evidence="12">Monomer and homodimer.</text>
</comment>
<keyword evidence="16" id="KW-1185">Reference proteome</keyword>
<dbReference type="EC" id="4.1.99.22" evidence="1 12"/>
<keyword evidence="2 12" id="KW-0004">4Fe-4S</keyword>
<evidence type="ECO:0000256" key="4">
    <source>
        <dbReference type="ARBA" id="ARBA00022723"/>
    </source>
</evidence>
<evidence type="ECO:0000256" key="10">
    <source>
        <dbReference type="ARBA" id="ARBA00023239"/>
    </source>
</evidence>
<feature type="binding site" evidence="12">
    <location>
        <position position="301"/>
    </location>
    <ligand>
        <name>[4Fe-4S] cluster</name>
        <dbReference type="ChEBI" id="CHEBI:49883"/>
        <label>2</label>
        <note>4Fe-4S-substrate</note>
    </ligand>
</feature>
<name>A0ABU0KML7_9ACTN</name>
<reference evidence="15 16" key="1">
    <citation type="submission" date="2023-07" db="EMBL/GenBank/DDBJ databases">
        <title>Genomic Encyclopedia of Type Strains, Phase IV (KMG-IV): sequencing the most valuable type-strain genomes for metagenomic binning, comparative biology and taxonomic classification.</title>
        <authorList>
            <person name="Goeker M."/>
        </authorList>
    </citation>
    <scope>NUCLEOTIDE SEQUENCE [LARGE SCALE GENOMIC DNA]</scope>
    <source>
        <strain evidence="15 16">DSM 40573</strain>
    </source>
</reference>
<dbReference type="PANTHER" id="PTHR22960">
    <property type="entry name" value="MOLYBDOPTERIN COFACTOR SYNTHESIS PROTEIN A"/>
    <property type="match status" value="1"/>
</dbReference>
<feature type="binding site" evidence="12">
    <location>
        <position position="98"/>
    </location>
    <ligand>
        <name>S-adenosyl-L-methionine</name>
        <dbReference type="ChEBI" id="CHEBI:59789"/>
    </ligand>
</feature>
<evidence type="ECO:0000256" key="2">
    <source>
        <dbReference type="ARBA" id="ARBA00022485"/>
    </source>
</evidence>
<keyword evidence="6 12" id="KW-0408">Iron</keyword>
<sequence length="357" mass="38529">MPQPTPQPIDLGLPRTRRAPDLAGRPDTPLLVDRFGRSATDLRVSLTDRCNLRCTYCMPEEGLDWMPGPDLLDDDEVIALITVAVHRLGVTEVRFTGGEPLLRRGLEKIVAATAALSPRPRISLTSNGVGLARRIDALATAGLDRVNISLDTVRADRYRMITRRDRFDDVLAGLAAAKAHGLGPVKINAVLLRGVNDDEAVPLLRFCLEHGYQLRFIEQMPLDAQHSWDRAQMVTAAEILDSLGAAFTLAPTADPRGSAPAERWLVNGGPATVGVIASTTRPFCDTCDRTRLTADGQVRNCLFSRTETDLRGPLRAGADEETLAGLWRGSAWAKAAGHGINDAGFTQPGRSMSAIGG</sequence>
<feature type="binding site" evidence="12">
    <location>
        <position position="287"/>
    </location>
    <ligand>
        <name>[4Fe-4S] cluster</name>
        <dbReference type="ChEBI" id="CHEBI:49883"/>
        <label>2</label>
        <note>4Fe-4S-substrate</note>
    </ligand>
</feature>
<evidence type="ECO:0000259" key="14">
    <source>
        <dbReference type="PROSITE" id="PS51918"/>
    </source>
</evidence>
<evidence type="ECO:0000256" key="6">
    <source>
        <dbReference type="ARBA" id="ARBA00023004"/>
    </source>
</evidence>
<dbReference type="SFLD" id="SFLDS00029">
    <property type="entry name" value="Radical_SAM"/>
    <property type="match status" value="1"/>
</dbReference>
<comment type="similarity">
    <text evidence="12">Belongs to the radical SAM superfamily. MoaA family.</text>
</comment>
<dbReference type="CDD" id="cd21117">
    <property type="entry name" value="Twitch_MoaA"/>
    <property type="match status" value="1"/>
</dbReference>
<dbReference type="InterPro" id="IPR040064">
    <property type="entry name" value="MoaA-like"/>
</dbReference>
<dbReference type="InterPro" id="IPR006638">
    <property type="entry name" value="Elp3/MiaA/NifB-like_rSAM"/>
</dbReference>
<dbReference type="SFLD" id="SFLDG01067">
    <property type="entry name" value="SPASM/twitch_domain_containing"/>
    <property type="match status" value="1"/>
</dbReference>
<dbReference type="CDD" id="cd01335">
    <property type="entry name" value="Radical_SAM"/>
    <property type="match status" value="1"/>
</dbReference>
<dbReference type="InterPro" id="IPR050105">
    <property type="entry name" value="MoCo_biosynth_MoaA/MoaC"/>
</dbReference>
<dbReference type="HAMAP" id="MF_01225_B">
    <property type="entry name" value="MoaA_B"/>
    <property type="match status" value="1"/>
</dbReference>
<dbReference type="Proteomes" id="UP001236795">
    <property type="component" value="Unassembled WGS sequence"/>
</dbReference>
<dbReference type="NCBIfam" id="TIGR02666">
    <property type="entry name" value="moaA"/>
    <property type="match status" value="1"/>
</dbReference>
<evidence type="ECO:0000256" key="13">
    <source>
        <dbReference type="SAM" id="MobiDB-lite"/>
    </source>
</evidence>
<comment type="function">
    <text evidence="12">Catalyzes the cyclization of GTP to (8S)-3',8-cyclo-7,8-dihydroguanosine 5'-triphosphate.</text>
</comment>
<feature type="binding site" evidence="12">
    <location>
        <position position="284"/>
    </location>
    <ligand>
        <name>[4Fe-4S] cluster</name>
        <dbReference type="ChEBI" id="CHEBI:49883"/>
        <label>2</label>
        <note>4Fe-4S-substrate</note>
    </ligand>
</feature>
<evidence type="ECO:0000313" key="15">
    <source>
        <dbReference type="EMBL" id="MDQ0489820.1"/>
    </source>
</evidence>
<feature type="binding site" evidence="12">
    <location>
        <position position="186"/>
    </location>
    <ligand>
        <name>GTP</name>
        <dbReference type="ChEBI" id="CHEBI:37565"/>
    </ligand>
</feature>
<evidence type="ECO:0000256" key="8">
    <source>
        <dbReference type="ARBA" id="ARBA00023134"/>
    </source>
</evidence>
<dbReference type="InterPro" id="IPR007197">
    <property type="entry name" value="rSAM"/>
</dbReference>
<keyword evidence="9 12" id="KW-0501">Molybdenum cofactor biosynthesis</keyword>
<dbReference type="Pfam" id="PF06463">
    <property type="entry name" value="Mob_synth_C"/>
    <property type="match status" value="1"/>
</dbReference>
<gene>
    <name evidence="12" type="primary">moaA</name>
    <name evidence="15" type="ORF">QO019_004697</name>
</gene>
<feature type="binding site" evidence="12">
    <location>
        <position position="56"/>
    </location>
    <ligand>
        <name>S-adenosyl-L-methionine</name>
        <dbReference type="ChEBI" id="CHEBI:59789"/>
    </ligand>
</feature>
<feature type="domain" description="Radical SAM core" evidence="14">
    <location>
        <begin position="34"/>
        <end position="250"/>
    </location>
</feature>
<comment type="cofactor">
    <cofactor evidence="12">
        <name>[4Fe-4S] cluster</name>
        <dbReference type="ChEBI" id="CHEBI:49883"/>
    </cofactor>
    <text evidence="12">Binds 2 [4Fe-4S] clusters. Binds 1 [4Fe-4S] cluster coordinated with 3 cysteines and an exchangeable S-adenosyl-L-methionine and 1 [4Fe-4S] cluster coordinated with 3 cysteines and the GTP-derived substrate.</text>
</comment>
<feature type="binding site" evidence="12">
    <location>
        <position position="220"/>
    </location>
    <ligand>
        <name>S-adenosyl-L-methionine</name>
        <dbReference type="ChEBI" id="CHEBI:59789"/>
    </ligand>
</feature>
<organism evidence="15 16">
    <name type="scientific">Streptomyces thermodiastaticus</name>
    <dbReference type="NCBI Taxonomy" id="44061"/>
    <lineage>
        <taxon>Bacteria</taxon>
        <taxon>Bacillati</taxon>
        <taxon>Actinomycetota</taxon>
        <taxon>Actinomycetes</taxon>
        <taxon>Kitasatosporales</taxon>
        <taxon>Streptomycetaceae</taxon>
        <taxon>Streptomyces</taxon>
    </lineage>
</organism>
<dbReference type="InterPro" id="IPR000385">
    <property type="entry name" value="MoaA_NifB_PqqE_Fe-S-bd_CS"/>
</dbReference>
<feature type="binding site" evidence="12">
    <location>
        <position position="50"/>
    </location>
    <ligand>
        <name>[4Fe-4S] cluster</name>
        <dbReference type="ChEBI" id="CHEBI:49883"/>
        <label>1</label>
        <note>4Fe-4S-S-AdoMet</note>
    </ligand>
</feature>
<dbReference type="SMART" id="SM00729">
    <property type="entry name" value="Elp3"/>
    <property type="match status" value="1"/>
</dbReference>
<dbReference type="SUPFAM" id="SSF102114">
    <property type="entry name" value="Radical SAM enzymes"/>
    <property type="match status" value="1"/>
</dbReference>
<dbReference type="PROSITE" id="PS51918">
    <property type="entry name" value="RADICAL_SAM"/>
    <property type="match status" value="1"/>
</dbReference>
<feature type="region of interest" description="Disordered" evidence="13">
    <location>
        <begin position="1"/>
        <end position="26"/>
    </location>
</feature>
<comment type="caution">
    <text evidence="15">The sequence shown here is derived from an EMBL/GenBank/DDBJ whole genome shotgun (WGS) entry which is preliminary data.</text>
</comment>
<dbReference type="EMBL" id="JAUSWC010000017">
    <property type="protein sequence ID" value="MDQ0489820.1"/>
    <property type="molecule type" value="Genomic_DNA"/>
</dbReference>
<feature type="binding site" evidence="12">
    <location>
        <position position="149"/>
    </location>
    <ligand>
        <name>S-adenosyl-L-methionine</name>
        <dbReference type="ChEBI" id="CHEBI:59789"/>
    </ligand>
</feature>
<dbReference type="InterPro" id="IPR013785">
    <property type="entry name" value="Aldolase_TIM"/>
</dbReference>
<keyword evidence="10 12" id="KW-0456">Lyase</keyword>
<evidence type="ECO:0000256" key="5">
    <source>
        <dbReference type="ARBA" id="ARBA00022741"/>
    </source>
</evidence>
<feature type="binding site" evidence="12">
    <location>
        <position position="57"/>
    </location>
    <ligand>
        <name>[4Fe-4S] cluster</name>
        <dbReference type="ChEBI" id="CHEBI:49883"/>
        <label>1</label>
        <note>4Fe-4S-S-AdoMet</note>
    </ligand>
</feature>
<keyword evidence="4 12" id="KW-0479">Metal-binding</keyword>
<evidence type="ECO:0000256" key="12">
    <source>
        <dbReference type="HAMAP-Rule" id="MF_01225"/>
    </source>
</evidence>
<feature type="binding site" evidence="12">
    <location>
        <position position="43"/>
    </location>
    <ligand>
        <name>GTP</name>
        <dbReference type="ChEBI" id="CHEBI:37565"/>
    </ligand>
</feature>